<dbReference type="InterPro" id="IPR001752">
    <property type="entry name" value="Kinesin_motor_dom"/>
</dbReference>
<dbReference type="OrthoDB" id="8044527at2759"/>
<feature type="chain" id="PRO_5031526559" description="Kinesin motor domain-containing protein" evidence="3">
    <location>
        <begin position="20"/>
        <end position="225"/>
    </location>
</feature>
<feature type="region of interest" description="Disordered" evidence="2">
    <location>
        <begin position="87"/>
        <end position="130"/>
    </location>
</feature>
<protein>
    <recommendedName>
        <fullName evidence="4">Kinesin motor domain-containing protein</fullName>
    </recommendedName>
</protein>
<evidence type="ECO:0000259" key="4">
    <source>
        <dbReference type="PROSITE" id="PS50067"/>
    </source>
</evidence>
<gene>
    <name evidence="5" type="ORF">HERILL_LOCUS14</name>
</gene>
<feature type="signal peptide" evidence="3">
    <location>
        <begin position="1"/>
        <end position="19"/>
    </location>
</feature>
<dbReference type="InParanoid" id="A0A7R8UB07"/>
<sequence length="225" mass="24922">MSLLFAQIIISIFFTPGNAFWWSNSASTESTPVLKQIPVGYFRTYTYQPLTYPPRYSPFPSVATNQYPYDHSNIGWAQYNAPHPPIVPVKPQPLTTPPTTTTSTSTSAPQYQQNESSAAQSASNSNNQQQNTYSSLPIIEIQPGIQAPPAKIPSYHQISPDPELSSYQYFPGTVSQSVPQVQFVPCMCPVTISVGARDMSENRAISDNDDYLQRDDSDDSTLLKD</sequence>
<feature type="compositionally biased region" description="Low complexity" evidence="2">
    <location>
        <begin position="97"/>
        <end position="130"/>
    </location>
</feature>
<accession>A0A7R8UB07</accession>
<dbReference type="GO" id="GO:0007018">
    <property type="term" value="P:microtubule-based movement"/>
    <property type="evidence" value="ECO:0007669"/>
    <property type="project" value="InterPro"/>
</dbReference>
<reference evidence="5 6" key="1">
    <citation type="submission" date="2020-11" db="EMBL/GenBank/DDBJ databases">
        <authorList>
            <person name="Wallbank WR R."/>
            <person name="Pardo Diaz C."/>
            <person name="Kozak K."/>
            <person name="Martin S."/>
            <person name="Jiggins C."/>
            <person name="Moest M."/>
            <person name="Warren A I."/>
            <person name="Generalovic N T."/>
            <person name="Byers J.R.P. K."/>
            <person name="Montejo-Kovacevich G."/>
            <person name="Yen C E."/>
        </authorList>
    </citation>
    <scope>NUCLEOTIDE SEQUENCE [LARGE SCALE GENOMIC DNA]</scope>
</reference>
<dbReference type="EMBL" id="LR899009">
    <property type="protein sequence ID" value="CAD7076609.1"/>
    <property type="molecule type" value="Genomic_DNA"/>
</dbReference>
<evidence type="ECO:0000256" key="3">
    <source>
        <dbReference type="SAM" id="SignalP"/>
    </source>
</evidence>
<evidence type="ECO:0000313" key="6">
    <source>
        <dbReference type="Proteomes" id="UP000594454"/>
    </source>
</evidence>
<dbReference type="AlphaFoldDB" id="A0A7R8UB07"/>
<evidence type="ECO:0000256" key="1">
    <source>
        <dbReference type="PROSITE-ProRule" id="PRU00283"/>
    </source>
</evidence>
<proteinExistence type="inferred from homology"/>
<evidence type="ECO:0000313" key="5">
    <source>
        <dbReference type="EMBL" id="CAD7076609.1"/>
    </source>
</evidence>
<organism evidence="5 6">
    <name type="scientific">Hermetia illucens</name>
    <name type="common">Black soldier fly</name>
    <dbReference type="NCBI Taxonomy" id="343691"/>
    <lineage>
        <taxon>Eukaryota</taxon>
        <taxon>Metazoa</taxon>
        <taxon>Ecdysozoa</taxon>
        <taxon>Arthropoda</taxon>
        <taxon>Hexapoda</taxon>
        <taxon>Insecta</taxon>
        <taxon>Pterygota</taxon>
        <taxon>Neoptera</taxon>
        <taxon>Endopterygota</taxon>
        <taxon>Diptera</taxon>
        <taxon>Brachycera</taxon>
        <taxon>Stratiomyomorpha</taxon>
        <taxon>Stratiomyidae</taxon>
        <taxon>Hermetiinae</taxon>
        <taxon>Hermetia</taxon>
    </lineage>
</organism>
<evidence type="ECO:0000256" key="2">
    <source>
        <dbReference type="SAM" id="MobiDB-lite"/>
    </source>
</evidence>
<keyword evidence="3" id="KW-0732">Signal</keyword>
<feature type="region of interest" description="Disordered" evidence="2">
    <location>
        <begin position="205"/>
        <end position="225"/>
    </location>
</feature>
<feature type="domain" description="Kinesin motor" evidence="4">
    <location>
        <begin position="189"/>
        <end position="225"/>
    </location>
</feature>
<dbReference type="GO" id="GO:0003777">
    <property type="term" value="F:microtubule motor activity"/>
    <property type="evidence" value="ECO:0007669"/>
    <property type="project" value="InterPro"/>
</dbReference>
<keyword evidence="6" id="KW-1185">Reference proteome</keyword>
<dbReference type="GO" id="GO:0005524">
    <property type="term" value="F:ATP binding"/>
    <property type="evidence" value="ECO:0007669"/>
    <property type="project" value="InterPro"/>
</dbReference>
<feature type="compositionally biased region" description="Pro residues" evidence="2">
    <location>
        <begin position="87"/>
        <end position="96"/>
    </location>
</feature>
<dbReference type="GO" id="GO:0008017">
    <property type="term" value="F:microtubule binding"/>
    <property type="evidence" value="ECO:0007669"/>
    <property type="project" value="InterPro"/>
</dbReference>
<comment type="caution">
    <text evidence="1">Lacks conserved residue(s) required for the propagation of feature annotation.</text>
</comment>
<name>A0A7R8UB07_HERIL</name>
<comment type="similarity">
    <text evidence="1">Belongs to the TRAFAC class myosin-kinesin ATPase superfamily. Kinesin family.</text>
</comment>
<dbReference type="Proteomes" id="UP000594454">
    <property type="component" value="Chromosome 1"/>
</dbReference>
<dbReference type="PROSITE" id="PS50067">
    <property type="entry name" value="KINESIN_MOTOR_2"/>
    <property type="match status" value="1"/>
</dbReference>